<name>A0AA39J0I8_9AGAR</name>
<keyword evidence="1" id="KW-0812">Transmembrane</keyword>
<evidence type="ECO:0000313" key="2">
    <source>
        <dbReference type="EMBL" id="KAK0433853.1"/>
    </source>
</evidence>
<dbReference type="Proteomes" id="UP001175226">
    <property type="component" value="Unassembled WGS sequence"/>
</dbReference>
<keyword evidence="1" id="KW-0472">Membrane</keyword>
<keyword evidence="1" id="KW-1133">Transmembrane helix</keyword>
<protein>
    <submittedName>
        <fullName evidence="2">Uncharacterized protein</fullName>
    </submittedName>
</protein>
<proteinExistence type="predicted"/>
<feature type="transmembrane region" description="Helical" evidence="1">
    <location>
        <begin position="6"/>
        <end position="29"/>
    </location>
</feature>
<organism evidence="2 3">
    <name type="scientific">Armillaria borealis</name>
    <dbReference type="NCBI Taxonomy" id="47425"/>
    <lineage>
        <taxon>Eukaryota</taxon>
        <taxon>Fungi</taxon>
        <taxon>Dikarya</taxon>
        <taxon>Basidiomycota</taxon>
        <taxon>Agaricomycotina</taxon>
        <taxon>Agaricomycetes</taxon>
        <taxon>Agaricomycetidae</taxon>
        <taxon>Agaricales</taxon>
        <taxon>Marasmiineae</taxon>
        <taxon>Physalacriaceae</taxon>
        <taxon>Armillaria</taxon>
    </lineage>
</organism>
<accession>A0AA39J0I8</accession>
<sequence>MSGWSGVWFGLIIIVQTFRLAYWLCHLCYQTPTHYRSNPIRKLSRNGFDIFSFIDSSPLHTAAASRMGFCVPFYCRNNRNHAAHLCK</sequence>
<evidence type="ECO:0000256" key="1">
    <source>
        <dbReference type="SAM" id="Phobius"/>
    </source>
</evidence>
<gene>
    <name evidence="2" type="ORF">EV421DRAFT_1369346</name>
</gene>
<keyword evidence="3" id="KW-1185">Reference proteome</keyword>
<evidence type="ECO:0000313" key="3">
    <source>
        <dbReference type="Proteomes" id="UP001175226"/>
    </source>
</evidence>
<reference evidence="2" key="1">
    <citation type="submission" date="2023-06" db="EMBL/GenBank/DDBJ databases">
        <authorList>
            <consortium name="Lawrence Berkeley National Laboratory"/>
            <person name="Ahrendt S."/>
            <person name="Sahu N."/>
            <person name="Indic B."/>
            <person name="Wong-Bajracharya J."/>
            <person name="Merenyi Z."/>
            <person name="Ke H.-M."/>
            <person name="Monk M."/>
            <person name="Kocsube S."/>
            <person name="Drula E."/>
            <person name="Lipzen A."/>
            <person name="Balint B."/>
            <person name="Henrissat B."/>
            <person name="Andreopoulos B."/>
            <person name="Martin F.M."/>
            <person name="Harder C.B."/>
            <person name="Rigling D."/>
            <person name="Ford K.L."/>
            <person name="Foster G.D."/>
            <person name="Pangilinan J."/>
            <person name="Papanicolaou A."/>
            <person name="Barry K."/>
            <person name="LaButti K."/>
            <person name="Viragh M."/>
            <person name="Koriabine M."/>
            <person name="Yan M."/>
            <person name="Riley R."/>
            <person name="Champramary S."/>
            <person name="Plett K.L."/>
            <person name="Tsai I.J."/>
            <person name="Slot J."/>
            <person name="Sipos G."/>
            <person name="Plett J."/>
            <person name="Nagy L.G."/>
            <person name="Grigoriev I.V."/>
        </authorList>
    </citation>
    <scope>NUCLEOTIDE SEQUENCE</scope>
    <source>
        <strain evidence="2">FPL87.14</strain>
    </source>
</reference>
<comment type="caution">
    <text evidence="2">The sequence shown here is derived from an EMBL/GenBank/DDBJ whole genome shotgun (WGS) entry which is preliminary data.</text>
</comment>
<dbReference type="EMBL" id="JAUEPT010000076">
    <property type="protein sequence ID" value="KAK0433853.1"/>
    <property type="molecule type" value="Genomic_DNA"/>
</dbReference>
<dbReference type="AlphaFoldDB" id="A0AA39J0I8"/>